<proteinExistence type="predicted"/>
<dbReference type="GO" id="GO:0004622">
    <property type="term" value="F:phosphatidylcholine lysophospholipase activity"/>
    <property type="evidence" value="ECO:0007669"/>
    <property type="project" value="TreeGrafter"/>
</dbReference>
<dbReference type="GO" id="GO:0004623">
    <property type="term" value="F:phospholipase A2 activity"/>
    <property type="evidence" value="ECO:0007669"/>
    <property type="project" value="TreeGrafter"/>
</dbReference>
<dbReference type="PANTHER" id="PTHR21325">
    <property type="entry name" value="PHOSPHOLIPASE B, PLB1"/>
    <property type="match status" value="1"/>
</dbReference>
<name>A0A671UY07_SPAAU</name>
<accession>A0A671UY07</accession>
<evidence type="ECO:0000313" key="1">
    <source>
        <dbReference type="Ensembl" id="ENSSAUP00010018551.1"/>
    </source>
</evidence>
<organism evidence="1 2">
    <name type="scientific">Sparus aurata</name>
    <name type="common">Gilthead sea bream</name>
    <dbReference type="NCBI Taxonomy" id="8175"/>
    <lineage>
        <taxon>Eukaryota</taxon>
        <taxon>Metazoa</taxon>
        <taxon>Chordata</taxon>
        <taxon>Craniata</taxon>
        <taxon>Vertebrata</taxon>
        <taxon>Euteleostomi</taxon>
        <taxon>Actinopterygii</taxon>
        <taxon>Neopterygii</taxon>
        <taxon>Teleostei</taxon>
        <taxon>Neoteleostei</taxon>
        <taxon>Acanthomorphata</taxon>
        <taxon>Eupercaria</taxon>
        <taxon>Spariformes</taxon>
        <taxon>Sparidae</taxon>
        <taxon>Sparus</taxon>
    </lineage>
</organism>
<dbReference type="InParanoid" id="A0A671UY07"/>
<sequence>TQKIKSAMRELIDSGRYDTHVNFTVVLQPFLREVYLPRLEVRDGRPDRSYFSPDCFHLSQKAHTLMARALWNNMLEPVGNKTFTQDFEAGVDLKCPSEVTSSHNVSEINITCCGFVYSYVFGCFSIRPTHSFGLLSTATTLSQALHPPLLLLQ</sequence>
<evidence type="ECO:0000313" key="2">
    <source>
        <dbReference type="Proteomes" id="UP000472265"/>
    </source>
</evidence>
<dbReference type="AlphaFoldDB" id="A0A671UY07"/>
<keyword evidence="2" id="KW-1185">Reference proteome</keyword>
<protein>
    <submittedName>
        <fullName evidence="1">Uncharacterized protein</fullName>
    </submittedName>
</protein>
<dbReference type="GO" id="GO:0050253">
    <property type="term" value="F:retinyl-palmitate esterase activity"/>
    <property type="evidence" value="ECO:0007669"/>
    <property type="project" value="TreeGrafter"/>
</dbReference>
<reference evidence="1" key="1">
    <citation type="submission" date="2021-04" db="EMBL/GenBank/DDBJ databases">
        <authorList>
            <consortium name="Wellcome Sanger Institute Data Sharing"/>
        </authorList>
    </citation>
    <scope>NUCLEOTIDE SEQUENCE [LARGE SCALE GENOMIC DNA]</scope>
</reference>
<reference evidence="1" key="2">
    <citation type="submission" date="2025-08" db="UniProtKB">
        <authorList>
            <consortium name="Ensembl"/>
        </authorList>
    </citation>
    <scope>IDENTIFICATION</scope>
</reference>
<reference evidence="1" key="3">
    <citation type="submission" date="2025-09" db="UniProtKB">
        <authorList>
            <consortium name="Ensembl"/>
        </authorList>
    </citation>
    <scope>IDENTIFICATION</scope>
</reference>
<dbReference type="Proteomes" id="UP000472265">
    <property type="component" value="Chromosome 16"/>
</dbReference>
<dbReference type="GO" id="GO:0031526">
    <property type="term" value="C:brush border membrane"/>
    <property type="evidence" value="ECO:0007669"/>
    <property type="project" value="TreeGrafter"/>
</dbReference>
<dbReference type="Ensembl" id="ENSSAUT00010019594.1">
    <property type="protein sequence ID" value="ENSSAUP00010018551.1"/>
    <property type="gene ID" value="ENSSAUG00010008373.1"/>
</dbReference>
<dbReference type="PANTHER" id="PTHR21325:SF52">
    <property type="entry name" value="PHOSPHOLIPASE B1, MEMBRANE-ASSOCIATED"/>
    <property type="match status" value="1"/>
</dbReference>
<dbReference type="GeneTree" id="ENSGT00530000063883"/>
<dbReference type="InterPro" id="IPR038885">
    <property type="entry name" value="PLB1"/>
</dbReference>
<dbReference type="GO" id="GO:0006644">
    <property type="term" value="P:phospholipid metabolic process"/>
    <property type="evidence" value="ECO:0007669"/>
    <property type="project" value="TreeGrafter"/>
</dbReference>
<dbReference type="SUPFAM" id="SSF52266">
    <property type="entry name" value="SGNH hydrolase"/>
    <property type="match status" value="1"/>
</dbReference>